<evidence type="ECO:0000256" key="3">
    <source>
        <dbReference type="ARBA" id="ARBA00022801"/>
    </source>
</evidence>
<dbReference type="SUPFAM" id="SSF111283">
    <property type="entry name" value="Putative modulator of DNA gyrase, PmbA/TldD"/>
    <property type="match status" value="1"/>
</dbReference>
<dbReference type="Pfam" id="PF01523">
    <property type="entry name" value="PmbA_TldD_1st"/>
    <property type="match status" value="1"/>
</dbReference>
<evidence type="ECO:0000256" key="4">
    <source>
        <dbReference type="ARBA" id="ARBA00023049"/>
    </source>
</evidence>
<feature type="domain" description="Metalloprotease TldD/E central" evidence="7">
    <location>
        <begin position="113"/>
        <end position="224"/>
    </location>
</feature>
<dbReference type="KEGG" id="cyt:cce_4741"/>
<dbReference type="GO" id="GO:0008237">
    <property type="term" value="F:metallopeptidase activity"/>
    <property type="evidence" value="ECO:0007669"/>
    <property type="project" value="UniProtKB-KW"/>
</dbReference>
<evidence type="ECO:0000259" key="6">
    <source>
        <dbReference type="Pfam" id="PF19289"/>
    </source>
</evidence>
<organism evidence="8 9">
    <name type="scientific">Crocosphaera subtropica (strain ATCC 51142 / BH68)</name>
    <name type="common">Cyanothece sp. (strain ATCC 51142)</name>
    <dbReference type="NCBI Taxonomy" id="43989"/>
    <lineage>
        <taxon>Bacteria</taxon>
        <taxon>Bacillati</taxon>
        <taxon>Cyanobacteriota</taxon>
        <taxon>Cyanophyceae</taxon>
        <taxon>Oscillatoriophycideae</taxon>
        <taxon>Chroococcales</taxon>
        <taxon>Aphanothecaceae</taxon>
        <taxon>Crocosphaera</taxon>
        <taxon>Crocosphaera subtropica</taxon>
    </lineage>
</organism>
<evidence type="ECO:0000259" key="5">
    <source>
        <dbReference type="Pfam" id="PF01523"/>
    </source>
</evidence>
<dbReference type="Pfam" id="PF19289">
    <property type="entry name" value="PmbA_TldD_3rd"/>
    <property type="match status" value="1"/>
</dbReference>
<dbReference type="HOGENOM" id="CLU_026425_1_2_3"/>
<evidence type="ECO:0000313" key="9">
    <source>
        <dbReference type="Proteomes" id="UP000001203"/>
    </source>
</evidence>
<reference evidence="8 9" key="1">
    <citation type="journal article" date="2008" name="Proc. Natl. Acad. Sci. U.S.A.">
        <title>The genome of Cyanothece 51142, a unicellular diazotrophic cyanobacterium important in the marine nitrogen cycle.</title>
        <authorList>
            <person name="Welsh E.A."/>
            <person name="Liberton M."/>
            <person name="Stoeckel J."/>
            <person name="Loh T."/>
            <person name="Elvitigala T."/>
            <person name="Wang C."/>
            <person name="Wollam A."/>
            <person name="Fulton R.S."/>
            <person name="Clifton S.W."/>
            <person name="Jacobs J.M."/>
            <person name="Aurora R."/>
            <person name="Ghosh B.K."/>
            <person name="Sherman L.A."/>
            <person name="Smith R.D."/>
            <person name="Wilson R.K."/>
            <person name="Pakrasi H.B."/>
        </authorList>
    </citation>
    <scope>NUCLEOTIDE SEQUENCE [LARGE SCALE GENOMIC DNA]</scope>
    <source>
        <strain evidence="9">ATCC 51142 / BH68</strain>
    </source>
</reference>
<comment type="similarity">
    <text evidence="1">Belongs to the peptidase U62 family.</text>
</comment>
<accession>B1WWG1</accession>
<evidence type="ECO:0008006" key="10">
    <source>
        <dbReference type="Google" id="ProtNLM"/>
    </source>
</evidence>
<evidence type="ECO:0000259" key="7">
    <source>
        <dbReference type="Pfam" id="PF19290"/>
    </source>
</evidence>
<dbReference type="InterPro" id="IPR035068">
    <property type="entry name" value="TldD/PmbA_N"/>
</dbReference>
<keyword evidence="9" id="KW-1185">Reference proteome</keyword>
<proteinExistence type="inferred from homology"/>
<gene>
    <name evidence="8" type="ordered locus">cce_4741</name>
</gene>
<dbReference type="PANTHER" id="PTHR30624:SF10">
    <property type="entry name" value="CONSERVED PROTEIN"/>
    <property type="match status" value="1"/>
</dbReference>
<keyword evidence="3" id="KW-0378">Hydrolase</keyword>
<feature type="domain" description="Metalloprotease TldD/E N-terminal" evidence="5">
    <location>
        <begin position="22"/>
        <end position="83"/>
    </location>
</feature>
<keyword evidence="2" id="KW-0645">Protease</keyword>
<dbReference type="GO" id="GO:0005829">
    <property type="term" value="C:cytosol"/>
    <property type="evidence" value="ECO:0007669"/>
    <property type="project" value="TreeGrafter"/>
</dbReference>
<evidence type="ECO:0000313" key="8">
    <source>
        <dbReference type="EMBL" id="ACB54089.1"/>
    </source>
</evidence>
<dbReference type="InterPro" id="IPR002510">
    <property type="entry name" value="Metalloprtase-TldD/E_N"/>
</dbReference>
<name>B1WWG1_CROS5</name>
<dbReference type="InterPro" id="IPR045570">
    <property type="entry name" value="Metalloprtase-TldD/E_cen_dom"/>
</dbReference>
<dbReference type="Pfam" id="PF19290">
    <property type="entry name" value="PmbA_TldD_2nd"/>
    <property type="match status" value="1"/>
</dbReference>
<dbReference type="RefSeq" id="WP_009543220.1">
    <property type="nucleotide sequence ID" value="NC_010546.1"/>
</dbReference>
<sequence>MTSTLETWLKEIHLPADWIGLRQVTETSTLRYVRDGKPQSNGRSQSKGVMVEVLAKGQLGYCATNHLTLDNIKLAAEIAYQQAVTAAEWGIYSFTVEQRPKAVGTYYSPYLKPLDILSPKDINDLLLKVNETLKVNDKIVSTSAIARLVETEIQLVSSNGSDVYQKFLLITTDYTATAQDGNIIQKRTDNGLTARSYQGGMECLDETEVLTRAEKIAEQALELLSAEDCPTTTTTLVLAPDQMMLQIHESIGHPLELDRILGDERNYAGSSFVKLEDFGQLVYGSPLMNVTFDPSVSGQFASYRFDDGGNLATREYLIKEGILLRGLGSKESQIRSNVPGVANLRASSWNRPPIDRMANINLEPGNTSFDEMIANIESGVYMESNRSWSIDDYRNKFQFGCEYAKLIENGKLTKTLKNPNYRGITNQFWRSLSQLGDRSTLGMYGTPSCGKGEPNQAIRVGHASPVCAFDNIEVFGGVG</sequence>
<dbReference type="InterPro" id="IPR051463">
    <property type="entry name" value="Peptidase_U62_metallo"/>
</dbReference>
<dbReference type="eggNOG" id="COG0312">
    <property type="taxonomic scope" value="Bacteria"/>
</dbReference>
<dbReference type="OrthoDB" id="9803213at2"/>
<keyword evidence="4" id="KW-0482">Metalloprotease</keyword>
<evidence type="ECO:0000256" key="2">
    <source>
        <dbReference type="ARBA" id="ARBA00022670"/>
    </source>
</evidence>
<dbReference type="STRING" id="43989.cce_4741"/>
<protein>
    <recommendedName>
        <fullName evidence="10">Modulator of DNA gyrase</fullName>
    </recommendedName>
</protein>
<dbReference type="Proteomes" id="UP000001203">
    <property type="component" value="Chromosome circular"/>
</dbReference>
<feature type="domain" description="Metalloprotease TldD/E C-terminal" evidence="6">
    <location>
        <begin position="233"/>
        <end position="449"/>
    </location>
</feature>
<dbReference type="InterPro" id="IPR036059">
    <property type="entry name" value="TldD/PmbA_sf"/>
</dbReference>
<dbReference type="PANTHER" id="PTHR30624">
    <property type="entry name" value="UNCHARACTERIZED PROTEIN TLDD AND PMBA"/>
    <property type="match status" value="1"/>
</dbReference>
<dbReference type="Gene3D" id="3.30.2290.10">
    <property type="entry name" value="PmbA/TldD superfamily"/>
    <property type="match status" value="1"/>
</dbReference>
<dbReference type="EMBL" id="CP000806">
    <property type="protein sequence ID" value="ACB54089.1"/>
    <property type="molecule type" value="Genomic_DNA"/>
</dbReference>
<dbReference type="InterPro" id="IPR045569">
    <property type="entry name" value="Metalloprtase-TldD/E_C"/>
</dbReference>
<dbReference type="GO" id="GO:0006508">
    <property type="term" value="P:proteolysis"/>
    <property type="evidence" value="ECO:0007669"/>
    <property type="project" value="UniProtKB-KW"/>
</dbReference>
<dbReference type="AlphaFoldDB" id="B1WWG1"/>
<evidence type="ECO:0000256" key="1">
    <source>
        <dbReference type="ARBA" id="ARBA00005836"/>
    </source>
</evidence>